<proteinExistence type="predicted"/>
<dbReference type="Gene3D" id="2.60.40.1970">
    <property type="entry name" value="YEATS domain"/>
    <property type="match status" value="1"/>
</dbReference>
<dbReference type="InterPro" id="IPR038704">
    <property type="entry name" value="YEAST_sf"/>
</dbReference>
<dbReference type="InterPro" id="IPR013083">
    <property type="entry name" value="Znf_RING/FYVE/PHD"/>
</dbReference>
<keyword evidence="2" id="KW-0479">Metal-binding</keyword>
<dbReference type="SUPFAM" id="SSF57850">
    <property type="entry name" value="RING/U-box"/>
    <property type="match status" value="1"/>
</dbReference>
<gene>
    <name evidence="7" type="ORF">Vretifemale_13546</name>
</gene>
<dbReference type="GO" id="GO:0005634">
    <property type="term" value="C:nucleus"/>
    <property type="evidence" value="ECO:0007669"/>
    <property type="project" value="UniProtKB-SubCell"/>
</dbReference>
<dbReference type="PANTHER" id="PTHR23195">
    <property type="entry name" value="YEATS DOMAIN"/>
    <property type="match status" value="1"/>
</dbReference>
<organism evidence="7 8">
    <name type="scientific">Volvox reticuliferus</name>
    <dbReference type="NCBI Taxonomy" id="1737510"/>
    <lineage>
        <taxon>Eukaryota</taxon>
        <taxon>Viridiplantae</taxon>
        <taxon>Chlorophyta</taxon>
        <taxon>core chlorophytes</taxon>
        <taxon>Chlorophyceae</taxon>
        <taxon>CS clade</taxon>
        <taxon>Chlamydomonadales</taxon>
        <taxon>Volvocaceae</taxon>
        <taxon>Volvox</taxon>
    </lineage>
</organism>
<evidence type="ECO:0008006" key="9">
    <source>
        <dbReference type="Google" id="ProtNLM"/>
    </source>
</evidence>
<dbReference type="AlphaFoldDB" id="A0A8J4FUS6"/>
<feature type="region of interest" description="Disordered" evidence="4">
    <location>
        <begin position="209"/>
        <end position="232"/>
    </location>
</feature>
<keyword evidence="8" id="KW-1185">Reference proteome</keyword>
<evidence type="ECO:0000313" key="7">
    <source>
        <dbReference type="EMBL" id="GIL85138.1"/>
    </source>
</evidence>
<reference evidence="7" key="1">
    <citation type="journal article" date="2021" name="Proc. Natl. Acad. Sci. U.S.A.">
        <title>Three genomes in the algal genus Volvox reveal the fate of a haploid sex-determining region after a transition to homothallism.</title>
        <authorList>
            <person name="Yamamoto K."/>
            <person name="Hamaji T."/>
            <person name="Kawai-Toyooka H."/>
            <person name="Matsuzaki R."/>
            <person name="Takahashi F."/>
            <person name="Nishimura Y."/>
            <person name="Kawachi M."/>
            <person name="Noguchi H."/>
            <person name="Minakuchi Y."/>
            <person name="Umen J.G."/>
            <person name="Toyoda A."/>
            <person name="Nozaki H."/>
        </authorList>
    </citation>
    <scope>NUCLEOTIDE SEQUENCE</scope>
    <source>
        <strain evidence="7">NIES-3786</strain>
    </source>
</reference>
<dbReference type="Pfam" id="PF13923">
    <property type="entry name" value="zf-C3HC4_2"/>
    <property type="match status" value="1"/>
</dbReference>
<dbReference type="Pfam" id="PF03366">
    <property type="entry name" value="YEATS"/>
    <property type="match status" value="1"/>
</dbReference>
<dbReference type="InterPro" id="IPR055129">
    <property type="entry name" value="YEATS_dom"/>
</dbReference>
<evidence type="ECO:0000259" key="5">
    <source>
        <dbReference type="PROSITE" id="PS50089"/>
    </source>
</evidence>
<feature type="domain" description="YEATS" evidence="6">
    <location>
        <begin position="296"/>
        <end position="435"/>
    </location>
</feature>
<feature type="compositionally biased region" description="Gly residues" evidence="4">
    <location>
        <begin position="463"/>
        <end position="472"/>
    </location>
</feature>
<keyword evidence="2" id="KW-0863">Zinc-finger</keyword>
<evidence type="ECO:0000256" key="1">
    <source>
        <dbReference type="ARBA" id="ARBA00023242"/>
    </source>
</evidence>
<accession>A0A8J4FUS6</accession>
<feature type="region of interest" description="Disordered" evidence="4">
    <location>
        <begin position="1"/>
        <end position="52"/>
    </location>
</feature>
<comment type="subcellular location">
    <subcellularLocation>
        <location evidence="3">Nucleus</location>
    </subcellularLocation>
</comment>
<dbReference type="PROSITE" id="PS51037">
    <property type="entry name" value="YEATS"/>
    <property type="match status" value="1"/>
</dbReference>
<feature type="compositionally biased region" description="Low complexity" evidence="4">
    <location>
        <begin position="600"/>
        <end position="612"/>
    </location>
</feature>
<evidence type="ECO:0000256" key="4">
    <source>
        <dbReference type="SAM" id="MobiDB-lite"/>
    </source>
</evidence>
<keyword evidence="1 3" id="KW-0539">Nucleus</keyword>
<dbReference type="PROSITE" id="PS50089">
    <property type="entry name" value="ZF_RING_2"/>
    <property type="match status" value="1"/>
</dbReference>
<dbReference type="EMBL" id="BNCP01000032">
    <property type="protein sequence ID" value="GIL85138.1"/>
    <property type="molecule type" value="Genomic_DNA"/>
</dbReference>
<dbReference type="Proteomes" id="UP000747110">
    <property type="component" value="Unassembled WGS sequence"/>
</dbReference>
<feature type="domain" description="RING-type" evidence="5">
    <location>
        <begin position="170"/>
        <end position="257"/>
    </location>
</feature>
<dbReference type="CDD" id="cd16887">
    <property type="entry name" value="YEATS"/>
    <property type="match status" value="1"/>
</dbReference>
<feature type="compositionally biased region" description="Gly residues" evidence="4">
    <location>
        <begin position="521"/>
        <end position="543"/>
    </location>
</feature>
<feature type="non-terminal residue" evidence="7">
    <location>
        <position position="1"/>
    </location>
</feature>
<dbReference type="InterPro" id="IPR001841">
    <property type="entry name" value="Znf_RING"/>
</dbReference>
<feature type="region of interest" description="Disordered" evidence="4">
    <location>
        <begin position="521"/>
        <end position="546"/>
    </location>
</feature>
<evidence type="ECO:0000259" key="6">
    <source>
        <dbReference type="PROSITE" id="PS51037"/>
    </source>
</evidence>
<feature type="region of interest" description="Disordered" evidence="4">
    <location>
        <begin position="567"/>
        <end position="588"/>
    </location>
</feature>
<feature type="region of interest" description="Disordered" evidence="4">
    <location>
        <begin position="600"/>
        <end position="627"/>
    </location>
</feature>
<comment type="caution">
    <text evidence="7">The sequence shown here is derived from an EMBL/GenBank/DDBJ whole genome shotgun (WGS) entry which is preliminary data.</text>
</comment>
<keyword evidence="2" id="KW-0862">Zinc</keyword>
<dbReference type="GO" id="GO:0006355">
    <property type="term" value="P:regulation of DNA-templated transcription"/>
    <property type="evidence" value="ECO:0007669"/>
    <property type="project" value="InterPro"/>
</dbReference>
<sequence>MDHLALSGLPSSSSEPRPAQRRRVQLLASGPGPATGATFGDEVPPLARTQCPSVPAIPASRATTQVATAAAPSGLLPSRTDVRTLAPLSKPYGVTGAEGVGDVHRLAAPACASAGGGDNGSGCGGGTVDVMHEVEVAFKEAQPEAMAPAAAEAAPSGGEDEGELPPCDCCPLCMHILYDPVTTPCNHTFCGRCFRRWADVYNRRRSGLWHPVTPGPAGDGSSSGSSAGGNERPVGQVLLREQSRGPSEATVTCPLCRSQVPAYIACNLVRAAEMQLLHPVAYATRGSEIAEEQAQMAAFRAVSKKLYIGNLHSMVQVDQGPLGNEGINRNRHCWTFFIRMDNELQDREFIERVVVHLHRTFNPPVVVLTEPPFLVRRVGWGIFVVRAEVHFKERWRHPPIWCRWLLDFDGMGDMMEAELEFTEQQPPGPAATATQPSPGDGSSGGHAAAFTSEAGAVPEGGSSPLGGGGGPNDGRPPPGPTAAVWGAPVTPAATTRRSGSASGLLPALNAANAVTAANGVGGSGRQGGGGDEGGHHGGGGGFTAAGSVSGGNLRSLWMAPTLRDMLESSSARSSTGGGASVNLGETGRSRGSVAVLAAGSGNGNGSRWNSVGTGALPFPWRGNDGGA</sequence>
<evidence type="ECO:0000313" key="8">
    <source>
        <dbReference type="Proteomes" id="UP000747110"/>
    </source>
</evidence>
<dbReference type="SMART" id="SM00184">
    <property type="entry name" value="RING"/>
    <property type="match status" value="1"/>
</dbReference>
<evidence type="ECO:0000256" key="3">
    <source>
        <dbReference type="PROSITE-ProRule" id="PRU00376"/>
    </source>
</evidence>
<dbReference type="OrthoDB" id="264917at2759"/>
<dbReference type="Gene3D" id="3.30.40.10">
    <property type="entry name" value="Zinc/RING finger domain, C3HC4 (zinc finger)"/>
    <property type="match status" value="1"/>
</dbReference>
<evidence type="ECO:0000256" key="2">
    <source>
        <dbReference type="PROSITE-ProRule" id="PRU00175"/>
    </source>
</evidence>
<feature type="compositionally biased region" description="Low complexity" evidence="4">
    <location>
        <begin position="215"/>
        <end position="229"/>
    </location>
</feature>
<feature type="compositionally biased region" description="Low complexity" evidence="4">
    <location>
        <begin position="422"/>
        <end position="438"/>
    </location>
</feature>
<name>A0A8J4FUS6_9CHLO</name>
<dbReference type="InterPro" id="IPR005033">
    <property type="entry name" value="YEATS"/>
</dbReference>
<dbReference type="GO" id="GO:0008270">
    <property type="term" value="F:zinc ion binding"/>
    <property type="evidence" value="ECO:0007669"/>
    <property type="project" value="UniProtKB-KW"/>
</dbReference>
<protein>
    <recommendedName>
        <fullName evidence="9">RING-type domain-containing protein</fullName>
    </recommendedName>
</protein>
<feature type="region of interest" description="Disordered" evidence="4">
    <location>
        <begin position="421"/>
        <end position="486"/>
    </location>
</feature>